<sequence length="561" mass="66030">MEEKFKTWEQTETKIQDMEYKQLDLKYSFGYGTPRYNKESEGNAASLFLRINRELEKKDYTDDPVLLSQYLNEILGDKDKGTLDAELQGILETEYYHTNYADTNKRSRLSEDLYINKKLESLATKLINLTNDSEYPLLSKYAENMNTNREKFINDDEDEDPKLGIMPNGLHEDIVELFNNEQTQSIINNFKMSEKQKRQLRNKNIKPDDFKKYPELLHMYEAKLTLENELGLSDGLTDKDKEEKRNTYLSNYSQLLYKEKEKAFDRWANGQSRLDKETIERFKKNPKKFEELLINEVWKPIISESELESKFQNVVRYYGNANNAISQYNKAKRIKNDIGYEMTVIKQRLEPVVGFRGQRVTSINVRQNQEELEHKFHFGDPKMIEGLLFVDTETSEPVKDDNGKSIRFKYSIPLFQVLEDKHKNHNTYVNNHILSKFRQLVKSTKLEDYENAIVKMIIDPIYNIEEKGNVRENLYRDIIDKLNNTYDLSIKNKRQLKTLIRKLSKKISNTYLDEIEKDKLGTVKCSKCKEDKVASTRNFGKNSKNTGRKGLKSICKSCENV</sequence>
<protein>
    <submittedName>
        <fullName evidence="1">Uncharacterized protein</fullName>
    </submittedName>
</protein>
<keyword evidence="2" id="KW-1185">Reference proteome</keyword>
<reference evidence="1 2" key="1">
    <citation type="submission" date="2019-03" db="EMBL/GenBank/DDBJ databases">
        <title>Genome sequence of Lentibacillus salicampi ATCC BAA-719.</title>
        <authorList>
            <person name="Maclea K.S."/>
            <person name="Simoes Junior M."/>
        </authorList>
    </citation>
    <scope>NUCLEOTIDE SEQUENCE [LARGE SCALE GENOMIC DNA]</scope>
    <source>
        <strain evidence="1 2">ATCC BAA-719</strain>
    </source>
</reference>
<name>A0A4Y9AE84_9BACI</name>
<comment type="caution">
    <text evidence="1">The sequence shown here is derived from an EMBL/GenBank/DDBJ whole genome shotgun (WGS) entry which is preliminary data.</text>
</comment>
<accession>A0A4Y9AE84</accession>
<organism evidence="1 2">
    <name type="scientific">Lentibacillus salicampi</name>
    <dbReference type="NCBI Taxonomy" id="175306"/>
    <lineage>
        <taxon>Bacteria</taxon>
        <taxon>Bacillati</taxon>
        <taxon>Bacillota</taxon>
        <taxon>Bacilli</taxon>
        <taxon>Bacillales</taxon>
        <taxon>Bacillaceae</taxon>
        <taxon>Lentibacillus</taxon>
    </lineage>
</organism>
<evidence type="ECO:0000313" key="2">
    <source>
        <dbReference type="Proteomes" id="UP000298484"/>
    </source>
</evidence>
<evidence type="ECO:0000313" key="1">
    <source>
        <dbReference type="EMBL" id="TFJ93642.1"/>
    </source>
</evidence>
<dbReference type="OrthoDB" id="9817804at2"/>
<dbReference type="Proteomes" id="UP000298484">
    <property type="component" value="Unassembled WGS sequence"/>
</dbReference>
<dbReference type="EMBL" id="SRHY01000005">
    <property type="protein sequence ID" value="TFJ93642.1"/>
    <property type="molecule type" value="Genomic_DNA"/>
</dbReference>
<dbReference type="AlphaFoldDB" id="A0A4Y9AE84"/>
<proteinExistence type="predicted"/>
<gene>
    <name evidence="1" type="ORF">E4U82_06710</name>
</gene>
<dbReference type="RefSeq" id="WP_135109376.1">
    <property type="nucleotide sequence ID" value="NZ_SRHY01000005.1"/>
</dbReference>